<reference evidence="2 3" key="1">
    <citation type="submission" date="2019-07" db="EMBL/GenBank/DDBJ databases">
        <title>Whole genome shotgun sequence of Reyranella soli NBRC 108950.</title>
        <authorList>
            <person name="Hosoyama A."/>
            <person name="Uohara A."/>
            <person name="Ohji S."/>
            <person name="Ichikawa N."/>
        </authorList>
    </citation>
    <scope>NUCLEOTIDE SEQUENCE [LARGE SCALE GENOMIC DNA]</scope>
    <source>
        <strain evidence="2 3">NBRC 108950</strain>
    </source>
</reference>
<comment type="caution">
    <text evidence="2">The sequence shown here is derived from an EMBL/GenBank/DDBJ whole genome shotgun (WGS) entry which is preliminary data.</text>
</comment>
<keyword evidence="3" id="KW-1185">Reference proteome</keyword>
<gene>
    <name evidence="2" type="ORF">RSO01_88260</name>
</gene>
<evidence type="ECO:0008006" key="4">
    <source>
        <dbReference type="Google" id="ProtNLM"/>
    </source>
</evidence>
<dbReference type="EMBL" id="BKAJ01000244">
    <property type="protein sequence ID" value="GEP61660.1"/>
    <property type="molecule type" value="Genomic_DNA"/>
</dbReference>
<proteinExistence type="predicted"/>
<accession>A0A512NRT1</accession>
<feature type="transmembrane region" description="Helical" evidence="1">
    <location>
        <begin position="80"/>
        <end position="99"/>
    </location>
</feature>
<dbReference type="Proteomes" id="UP000321058">
    <property type="component" value="Unassembled WGS sequence"/>
</dbReference>
<protein>
    <recommendedName>
        <fullName evidence="4">PDGLE domain-containing protein</fullName>
    </recommendedName>
</protein>
<evidence type="ECO:0000313" key="2">
    <source>
        <dbReference type="EMBL" id="GEP61660.1"/>
    </source>
</evidence>
<keyword evidence="1" id="KW-0472">Membrane</keyword>
<keyword evidence="1" id="KW-0812">Transmembrane</keyword>
<keyword evidence="1" id="KW-1133">Transmembrane helix</keyword>
<sequence length="105" mass="10756">MVERHTKFSPLSNAVKMAAVVLSLIGILGLLGTGVCEHIVANAPPAAAQEAGLTEAVMFKGHQRFVTQGTANLCIASESVAAAGIGAGLLLGLALYAFFGRLPHE</sequence>
<evidence type="ECO:0000256" key="1">
    <source>
        <dbReference type="SAM" id="Phobius"/>
    </source>
</evidence>
<dbReference type="AlphaFoldDB" id="A0A512NRT1"/>
<name>A0A512NRT1_9HYPH</name>
<organism evidence="2 3">
    <name type="scientific">Reyranella soli</name>
    <dbReference type="NCBI Taxonomy" id="1230389"/>
    <lineage>
        <taxon>Bacteria</taxon>
        <taxon>Pseudomonadati</taxon>
        <taxon>Pseudomonadota</taxon>
        <taxon>Alphaproteobacteria</taxon>
        <taxon>Hyphomicrobiales</taxon>
        <taxon>Reyranellaceae</taxon>
        <taxon>Reyranella</taxon>
    </lineage>
</organism>
<evidence type="ECO:0000313" key="3">
    <source>
        <dbReference type="Proteomes" id="UP000321058"/>
    </source>
</evidence>